<protein>
    <submittedName>
        <fullName evidence="1">Uncharacterized protein</fullName>
    </submittedName>
</protein>
<dbReference type="HOGENOM" id="CLU_1843734_0_0_9"/>
<dbReference type="AlphaFoldDB" id="I0GS06"/>
<organism evidence="1 2">
    <name type="scientific">Selenomonas ruminantium subsp. lactilytica (strain NBRC 103574 / TAM6421)</name>
    <dbReference type="NCBI Taxonomy" id="927704"/>
    <lineage>
        <taxon>Bacteria</taxon>
        <taxon>Bacillati</taxon>
        <taxon>Bacillota</taxon>
        <taxon>Negativicutes</taxon>
        <taxon>Selenomonadales</taxon>
        <taxon>Selenomonadaceae</taxon>
        <taxon>Selenomonas</taxon>
    </lineage>
</organism>
<evidence type="ECO:0000313" key="2">
    <source>
        <dbReference type="Proteomes" id="UP000007887"/>
    </source>
</evidence>
<dbReference type="KEGG" id="sri:SELR_18350"/>
<dbReference type="EMBL" id="AP012292">
    <property type="protein sequence ID" value="BAL83543.1"/>
    <property type="molecule type" value="Genomic_DNA"/>
</dbReference>
<dbReference type="Proteomes" id="UP000007887">
    <property type="component" value="Chromosome"/>
</dbReference>
<reference evidence="1 2" key="1">
    <citation type="submission" date="2011-10" db="EMBL/GenBank/DDBJ databases">
        <title>Whole genome sequence of Selenomonas ruminantium subsp. lactilytica TAM6421.</title>
        <authorList>
            <person name="Oguchi A."/>
            <person name="Ankai A."/>
            <person name="Kaneko J."/>
            <person name="Yamada-Narita S."/>
            <person name="Fukui S."/>
            <person name="Takahashi M."/>
            <person name="Onodera T."/>
            <person name="Kojima S."/>
            <person name="Fushimi T."/>
            <person name="Abe N."/>
            <person name="Kamio Y."/>
            <person name="Yamazaki S."/>
            <person name="Fujita N."/>
        </authorList>
    </citation>
    <scope>NUCLEOTIDE SEQUENCE [LARGE SCALE GENOMIC DNA]</scope>
    <source>
        <strain evidence="2">NBRC 103574 / TAM6421</strain>
    </source>
</reference>
<name>I0GS06_SELRL</name>
<dbReference type="RefSeq" id="WP_014424974.1">
    <property type="nucleotide sequence ID" value="NC_017068.1"/>
</dbReference>
<accession>I0GS06</accession>
<gene>
    <name evidence="1" type="ordered locus">SELR_18350</name>
</gene>
<sequence>MQNESTQLVCPHCHYEFQYNDGKIGADIRKCHEKLNYLMERREIVRGNFKYAKEFKRLGVEISRVTKQLSRLKDYRRLAGEHKEKQEFLAFKEAVKEFWGEDGYKRCIKYVCEETKGYTIADIAKGTYTKAGRNGAVIN</sequence>
<proteinExistence type="predicted"/>
<evidence type="ECO:0000313" key="1">
    <source>
        <dbReference type="EMBL" id="BAL83543.1"/>
    </source>
</evidence>
<dbReference type="PATRIC" id="fig|927704.6.peg.1909"/>